<gene>
    <name evidence="5" type="primary">LOC100208577</name>
</gene>
<organism evidence="4 5">
    <name type="scientific">Hydra vulgaris</name>
    <name type="common">Hydra</name>
    <name type="synonym">Hydra attenuata</name>
    <dbReference type="NCBI Taxonomy" id="6087"/>
    <lineage>
        <taxon>Eukaryota</taxon>
        <taxon>Metazoa</taxon>
        <taxon>Cnidaria</taxon>
        <taxon>Hydrozoa</taxon>
        <taxon>Hydroidolina</taxon>
        <taxon>Anthoathecata</taxon>
        <taxon>Aplanulata</taxon>
        <taxon>Hydridae</taxon>
        <taxon>Hydra</taxon>
    </lineage>
</organism>
<evidence type="ECO:0000313" key="4">
    <source>
        <dbReference type="Proteomes" id="UP001652625"/>
    </source>
</evidence>
<evidence type="ECO:0000313" key="5">
    <source>
        <dbReference type="RefSeq" id="XP_065655907.1"/>
    </source>
</evidence>
<keyword evidence="2" id="KW-0732">Signal</keyword>
<keyword evidence="5" id="KW-0449">Lipoprotein</keyword>
<dbReference type="InterPro" id="IPR000566">
    <property type="entry name" value="Lipocln_cytosolic_FA-bd_dom"/>
</dbReference>
<protein>
    <submittedName>
        <fullName evidence="5">Outer membrane lipoprotein Blc</fullName>
    </submittedName>
</protein>
<feature type="chain" id="PRO_5045014670" evidence="2">
    <location>
        <begin position="19"/>
        <end position="189"/>
    </location>
</feature>
<dbReference type="SUPFAM" id="SSF50814">
    <property type="entry name" value="Lipocalins"/>
    <property type="match status" value="1"/>
</dbReference>
<dbReference type="RefSeq" id="XP_065655907.1">
    <property type="nucleotide sequence ID" value="XM_065799835.1"/>
</dbReference>
<comment type="similarity">
    <text evidence="1 2">Belongs to the calycin superfamily. Lipocalin family.</text>
</comment>
<accession>A0ABM4C2X2</accession>
<evidence type="ECO:0000259" key="3">
    <source>
        <dbReference type="Pfam" id="PF08212"/>
    </source>
</evidence>
<dbReference type="Pfam" id="PF08212">
    <property type="entry name" value="Lipocalin_2"/>
    <property type="match status" value="1"/>
</dbReference>
<sequence>MKFLIVLFFFCQIHVSSSIKTVDALELNKYLGRWYETYSSLIQRQTFQRNLVCTTADYSLQADGNIKVVNAGRLKTPTGLGSNITGTATVLDANHPGALRVIFPGTPNLPGANYLIVKLGPTTFGNDGLYEYSVVTTPLKALVWVLARNPETFETNFKDEVFTYLKDNGYNWFWNKPKPTIQGKDCVYL</sequence>
<dbReference type="GeneID" id="100208577"/>
<evidence type="ECO:0000256" key="2">
    <source>
        <dbReference type="PIRNR" id="PIRNR036893"/>
    </source>
</evidence>
<dbReference type="PANTHER" id="PTHR10612:SF34">
    <property type="entry name" value="APOLIPOPROTEIN D"/>
    <property type="match status" value="1"/>
</dbReference>
<proteinExistence type="inferred from homology"/>
<feature type="signal peptide" evidence="2">
    <location>
        <begin position="1"/>
        <end position="18"/>
    </location>
</feature>
<dbReference type="InterPro" id="IPR012674">
    <property type="entry name" value="Calycin"/>
</dbReference>
<reference evidence="5" key="1">
    <citation type="submission" date="2025-08" db="UniProtKB">
        <authorList>
            <consortium name="RefSeq"/>
        </authorList>
    </citation>
    <scope>IDENTIFICATION</scope>
</reference>
<keyword evidence="4" id="KW-1185">Reference proteome</keyword>
<dbReference type="Gene3D" id="2.40.128.20">
    <property type="match status" value="1"/>
</dbReference>
<dbReference type="PANTHER" id="PTHR10612">
    <property type="entry name" value="APOLIPOPROTEIN D"/>
    <property type="match status" value="1"/>
</dbReference>
<dbReference type="Proteomes" id="UP001652625">
    <property type="component" value="Chromosome 06"/>
</dbReference>
<dbReference type="CDD" id="cd19438">
    <property type="entry name" value="lipocalin_Blc-like"/>
    <property type="match status" value="1"/>
</dbReference>
<name>A0ABM4C2X2_HYDVU</name>
<dbReference type="PIRSF" id="PIRSF036893">
    <property type="entry name" value="Lipocalin_ApoD"/>
    <property type="match status" value="1"/>
</dbReference>
<dbReference type="InterPro" id="IPR047202">
    <property type="entry name" value="Lipocalin_Blc-like_dom"/>
</dbReference>
<feature type="domain" description="Lipocalin/cytosolic fatty-acid binding" evidence="3">
    <location>
        <begin position="25"/>
        <end position="171"/>
    </location>
</feature>
<dbReference type="InterPro" id="IPR022271">
    <property type="entry name" value="Lipocalin_ApoD"/>
</dbReference>
<evidence type="ECO:0000256" key="1">
    <source>
        <dbReference type="ARBA" id="ARBA00006889"/>
    </source>
</evidence>